<evidence type="ECO:0000256" key="8">
    <source>
        <dbReference type="ARBA" id="ARBA00022896"/>
    </source>
</evidence>
<keyword evidence="10" id="KW-0560">Oxidoreductase</keyword>
<evidence type="ECO:0000256" key="13">
    <source>
        <dbReference type="PROSITE-ProRule" id="PRU00339"/>
    </source>
</evidence>
<feature type="region of interest" description="Disordered" evidence="15">
    <location>
        <begin position="278"/>
        <end position="301"/>
    </location>
</feature>
<comment type="caution">
    <text evidence="18">The sequence shown here is derived from an EMBL/GenBank/DDBJ whole genome shotgun (WGS) entry which is preliminary data.</text>
</comment>
<dbReference type="PROSITE" id="PS51471">
    <property type="entry name" value="FE2OG_OXY"/>
    <property type="match status" value="1"/>
</dbReference>
<feature type="chain" id="PRO_5043573117" description="procollagen-proline 4-dioxygenase" evidence="16">
    <location>
        <begin position="21"/>
        <end position="553"/>
    </location>
</feature>
<comment type="subcellular location">
    <subcellularLocation>
        <location evidence="3">Endoplasmic reticulum lumen</location>
    </subcellularLocation>
</comment>
<comment type="function">
    <text evidence="2">Catalyzes the post-translational formation of 4-hydroxyproline in -Xaa-Pro-Gly- sequences in collagens and other proteins.</text>
</comment>
<dbReference type="EMBL" id="CAXITT010000530">
    <property type="protein sequence ID" value="CAL1543171.1"/>
    <property type="molecule type" value="Genomic_DNA"/>
</dbReference>
<dbReference type="Gene3D" id="1.25.40.10">
    <property type="entry name" value="Tetratricopeptide repeat domain"/>
    <property type="match status" value="1"/>
</dbReference>
<evidence type="ECO:0000256" key="16">
    <source>
        <dbReference type="SAM" id="SignalP"/>
    </source>
</evidence>
<proteinExistence type="inferred from homology"/>
<evidence type="ECO:0000256" key="3">
    <source>
        <dbReference type="ARBA" id="ARBA00004319"/>
    </source>
</evidence>
<dbReference type="Pfam" id="PF23558">
    <property type="entry name" value="TPR_P4H"/>
    <property type="match status" value="2"/>
</dbReference>
<dbReference type="AlphaFoldDB" id="A0AAV2I8P2"/>
<dbReference type="InterPro" id="IPR019734">
    <property type="entry name" value="TPR_rpt"/>
</dbReference>
<dbReference type="GO" id="GO:0004656">
    <property type="term" value="F:procollagen-proline 4-dioxygenase activity"/>
    <property type="evidence" value="ECO:0007669"/>
    <property type="project" value="UniProtKB-EC"/>
</dbReference>
<keyword evidence="7" id="KW-0256">Endoplasmic reticulum</keyword>
<evidence type="ECO:0000256" key="9">
    <source>
        <dbReference type="ARBA" id="ARBA00022964"/>
    </source>
</evidence>
<evidence type="ECO:0000259" key="17">
    <source>
        <dbReference type="PROSITE" id="PS51471"/>
    </source>
</evidence>
<feature type="domain" description="Fe2OG dioxygenase" evidence="17">
    <location>
        <begin position="430"/>
        <end position="538"/>
    </location>
</feature>
<dbReference type="GO" id="GO:0005506">
    <property type="term" value="F:iron ion binding"/>
    <property type="evidence" value="ECO:0007669"/>
    <property type="project" value="InterPro"/>
</dbReference>
<evidence type="ECO:0000256" key="12">
    <source>
        <dbReference type="ARBA" id="ARBA00023180"/>
    </source>
</evidence>
<dbReference type="Gene3D" id="6.10.140.1460">
    <property type="match status" value="1"/>
</dbReference>
<dbReference type="GO" id="GO:0031418">
    <property type="term" value="F:L-ascorbic acid binding"/>
    <property type="evidence" value="ECO:0007669"/>
    <property type="project" value="UniProtKB-KW"/>
</dbReference>
<dbReference type="InterPro" id="IPR011990">
    <property type="entry name" value="TPR-like_helical_dom_sf"/>
</dbReference>
<dbReference type="EC" id="1.14.11.2" evidence="5"/>
<accession>A0AAV2I8P2</accession>
<dbReference type="Proteomes" id="UP001497497">
    <property type="component" value="Unassembled WGS sequence"/>
</dbReference>
<keyword evidence="6" id="KW-0479">Metal-binding</keyword>
<evidence type="ECO:0000256" key="15">
    <source>
        <dbReference type="SAM" id="MobiDB-lite"/>
    </source>
</evidence>
<keyword evidence="19" id="KW-1185">Reference proteome</keyword>
<evidence type="ECO:0000256" key="10">
    <source>
        <dbReference type="ARBA" id="ARBA00023002"/>
    </source>
</evidence>
<dbReference type="PANTHER" id="PTHR10869">
    <property type="entry name" value="PROLYL 4-HYDROXYLASE ALPHA SUBUNIT"/>
    <property type="match status" value="1"/>
</dbReference>
<organism evidence="18 19">
    <name type="scientific">Lymnaea stagnalis</name>
    <name type="common">Great pond snail</name>
    <name type="synonym">Helix stagnalis</name>
    <dbReference type="NCBI Taxonomy" id="6523"/>
    <lineage>
        <taxon>Eukaryota</taxon>
        <taxon>Metazoa</taxon>
        <taxon>Spiralia</taxon>
        <taxon>Lophotrochozoa</taxon>
        <taxon>Mollusca</taxon>
        <taxon>Gastropoda</taxon>
        <taxon>Heterobranchia</taxon>
        <taxon>Euthyneura</taxon>
        <taxon>Panpulmonata</taxon>
        <taxon>Hygrophila</taxon>
        <taxon>Lymnaeoidea</taxon>
        <taxon>Lymnaeidae</taxon>
        <taxon>Lymnaea</taxon>
    </lineage>
</organism>
<sequence length="553" mass="63662">MFVMVPLVIFLAQNLFYCGAELFTSNAHLQTALYAERDIAGLLKSYVEKEENRLNRVRQLAEDYERHSNKALENIDKYLGNPINAFLLIKRFTLDWDRDVIPIISNNTWDAMFQEIEQVRSDLPTHEDLKGAASALMRLQDTYHLDTSTVAHGDLGGVVSPVLSVEECFELGRLSYNEGDFYHTMLWMEQALDEHSKSVKNRNINRGSERGERESDVFADSEDMDWTRIEVLDYLAFSYFKLGDLSQALELTNELLNIDPNHERAVNNKKYFEAMLQDETRKKRSSDENKKPGYQQNRDEYRNSEEFLTYEALCRGEDVMPVKNAHKLTCRYLTNNHPLLLLQPAKEETVHFDPWVVIYHDVMSDEEIKQIKHLATPRLNRATVQNAKTGALETANYRISKSAWLKGEEHPVVEKLNKRMEAITGLDMDTAEELQIANYGLGGHYEPHFDFARKEEKDAFKSLGTGNRIATFLNYMSDVEAGGATVFPYVGLKLFPKKGNAAFWYNLYRNGEGIYNTRHAACPVLVGTKWVANKWIHERGQEFRRPCSVNPDA</sequence>
<keyword evidence="11" id="KW-0408">Iron</keyword>
<evidence type="ECO:0000256" key="7">
    <source>
        <dbReference type="ARBA" id="ARBA00022824"/>
    </source>
</evidence>
<evidence type="ECO:0000256" key="6">
    <source>
        <dbReference type="ARBA" id="ARBA00022723"/>
    </source>
</evidence>
<evidence type="ECO:0000256" key="11">
    <source>
        <dbReference type="ARBA" id="ARBA00023004"/>
    </source>
</evidence>
<dbReference type="Gene3D" id="2.60.120.620">
    <property type="entry name" value="q2cbj1_9rhob like domain"/>
    <property type="match status" value="1"/>
</dbReference>
<name>A0AAV2I8P2_LYMST</name>
<gene>
    <name evidence="18" type="ORF">GSLYS_00016705001</name>
</gene>
<protein>
    <recommendedName>
        <fullName evidence="5">procollagen-proline 4-dioxygenase</fullName>
        <ecNumber evidence="5">1.14.11.2</ecNumber>
    </recommendedName>
</protein>
<dbReference type="PROSITE" id="PS50005">
    <property type="entry name" value="TPR"/>
    <property type="match status" value="1"/>
</dbReference>
<dbReference type="InterPro" id="IPR005123">
    <property type="entry name" value="Oxoglu/Fe-dep_dioxygenase_dom"/>
</dbReference>
<feature type="signal peptide" evidence="16">
    <location>
        <begin position="1"/>
        <end position="20"/>
    </location>
</feature>
<evidence type="ECO:0000256" key="4">
    <source>
        <dbReference type="ARBA" id="ARBA00006511"/>
    </source>
</evidence>
<keyword evidence="14" id="KW-0175">Coiled coil</keyword>
<evidence type="ECO:0000256" key="5">
    <source>
        <dbReference type="ARBA" id="ARBA00012269"/>
    </source>
</evidence>
<evidence type="ECO:0000256" key="1">
    <source>
        <dbReference type="ARBA" id="ARBA00001961"/>
    </source>
</evidence>
<dbReference type="FunFam" id="2.60.120.620:FF:000001">
    <property type="entry name" value="Prolyl 4-hydroxylase subunit alpha 2"/>
    <property type="match status" value="1"/>
</dbReference>
<dbReference type="InterPro" id="IPR044862">
    <property type="entry name" value="Pro_4_hyd_alph_FE2OG_OXY"/>
</dbReference>
<keyword evidence="13" id="KW-0802">TPR repeat</keyword>
<dbReference type="Pfam" id="PF13640">
    <property type="entry name" value="2OG-FeII_Oxy_3"/>
    <property type="match status" value="1"/>
</dbReference>
<feature type="coiled-coil region" evidence="14">
    <location>
        <begin position="47"/>
        <end position="74"/>
    </location>
</feature>
<evidence type="ECO:0000313" key="18">
    <source>
        <dbReference type="EMBL" id="CAL1543171.1"/>
    </source>
</evidence>
<evidence type="ECO:0000256" key="14">
    <source>
        <dbReference type="SAM" id="Coils"/>
    </source>
</evidence>
<dbReference type="InterPro" id="IPR045054">
    <property type="entry name" value="P4HA-like"/>
</dbReference>
<comment type="similarity">
    <text evidence="4">Belongs to the P4HA family.</text>
</comment>
<dbReference type="InterPro" id="IPR006620">
    <property type="entry name" value="Pro_4_hyd_alph"/>
</dbReference>
<feature type="repeat" description="TPR" evidence="13">
    <location>
        <begin position="229"/>
        <end position="262"/>
    </location>
</feature>
<keyword evidence="12" id="KW-0325">Glycoprotein</keyword>
<dbReference type="GO" id="GO:0005788">
    <property type="term" value="C:endoplasmic reticulum lumen"/>
    <property type="evidence" value="ECO:0007669"/>
    <property type="project" value="UniProtKB-SubCell"/>
</dbReference>
<evidence type="ECO:0000313" key="19">
    <source>
        <dbReference type="Proteomes" id="UP001497497"/>
    </source>
</evidence>
<evidence type="ECO:0000256" key="2">
    <source>
        <dbReference type="ARBA" id="ARBA00002035"/>
    </source>
</evidence>
<dbReference type="InterPro" id="IPR013547">
    <property type="entry name" value="P4H_N"/>
</dbReference>
<dbReference type="PANTHER" id="PTHR10869:SF244">
    <property type="entry name" value="PROLYL 4-HYDROXYLASE SUBUNIT ALPHA-2"/>
    <property type="match status" value="1"/>
</dbReference>
<dbReference type="SUPFAM" id="SSF48452">
    <property type="entry name" value="TPR-like"/>
    <property type="match status" value="1"/>
</dbReference>
<dbReference type="Pfam" id="PF08336">
    <property type="entry name" value="P4Ha_N"/>
    <property type="match status" value="1"/>
</dbReference>
<dbReference type="InterPro" id="IPR059068">
    <property type="entry name" value="TPR_P4H"/>
</dbReference>
<reference evidence="18 19" key="1">
    <citation type="submission" date="2024-04" db="EMBL/GenBank/DDBJ databases">
        <authorList>
            <consortium name="Genoscope - CEA"/>
            <person name="William W."/>
        </authorList>
    </citation>
    <scope>NUCLEOTIDE SEQUENCE [LARGE SCALE GENOMIC DNA]</scope>
</reference>
<keyword evidence="9" id="KW-0223">Dioxygenase</keyword>
<keyword evidence="16" id="KW-0732">Signal</keyword>
<comment type="cofactor">
    <cofactor evidence="1">
        <name>L-ascorbate</name>
        <dbReference type="ChEBI" id="CHEBI:38290"/>
    </cofactor>
</comment>
<keyword evidence="8" id="KW-0847">Vitamin C</keyword>
<dbReference type="SMART" id="SM00702">
    <property type="entry name" value="P4Hc"/>
    <property type="match status" value="1"/>
</dbReference>